<dbReference type="GO" id="GO:0042128">
    <property type="term" value="P:nitrate assimilation"/>
    <property type="evidence" value="ECO:0007669"/>
    <property type="project" value="UniProtKB-KW"/>
</dbReference>
<evidence type="ECO:0000313" key="9">
    <source>
        <dbReference type="EMBL" id="KAH9317849.1"/>
    </source>
</evidence>
<keyword evidence="6 8" id="KW-0472">Membrane</keyword>
<dbReference type="EMBL" id="JAHRHJ020000004">
    <property type="protein sequence ID" value="KAH9317849.1"/>
    <property type="molecule type" value="Genomic_DNA"/>
</dbReference>
<dbReference type="PANTHER" id="PTHR23515">
    <property type="entry name" value="HIGH-AFFINITY NITRATE TRANSPORTER 2.3"/>
    <property type="match status" value="1"/>
</dbReference>
<dbReference type="Proteomes" id="UP000824469">
    <property type="component" value="Unassembled WGS sequence"/>
</dbReference>
<keyword evidence="10" id="KW-1185">Reference proteome</keyword>
<feature type="transmembrane region" description="Helical" evidence="8">
    <location>
        <begin position="42"/>
        <end position="61"/>
    </location>
</feature>
<evidence type="ECO:0000256" key="4">
    <source>
        <dbReference type="ARBA" id="ARBA00022989"/>
    </source>
</evidence>
<evidence type="ECO:0000256" key="2">
    <source>
        <dbReference type="ARBA" id="ARBA00008432"/>
    </source>
</evidence>
<evidence type="ECO:0000256" key="7">
    <source>
        <dbReference type="SAM" id="MobiDB-lite"/>
    </source>
</evidence>
<reference evidence="9 10" key="1">
    <citation type="journal article" date="2021" name="Nat. Plants">
        <title>The Taxus genome provides insights into paclitaxel biosynthesis.</title>
        <authorList>
            <person name="Xiong X."/>
            <person name="Gou J."/>
            <person name="Liao Q."/>
            <person name="Li Y."/>
            <person name="Zhou Q."/>
            <person name="Bi G."/>
            <person name="Li C."/>
            <person name="Du R."/>
            <person name="Wang X."/>
            <person name="Sun T."/>
            <person name="Guo L."/>
            <person name="Liang H."/>
            <person name="Lu P."/>
            <person name="Wu Y."/>
            <person name="Zhang Z."/>
            <person name="Ro D.K."/>
            <person name="Shang Y."/>
            <person name="Huang S."/>
            <person name="Yan J."/>
        </authorList>
    </citation>
    <scope>NUCLEOTIDE SEQUENCE [LARGE SCALE GENOMIC DNA]</scope>
    <source>
        <strain evidence="9">Ta-2019</strain>
    </source>
</reference>
<dbReference type="GO" id="GO:0016020">
    <property type="term" value="C:membrane"/>
    <property type="evidence" value="ECO:0007669"/>
    <property type="project" value="UniProtKB-SubCell"/>
</dbReference>
<dbReference type="InterPro" id="IPR036259">
    <property type="entry name" value="MFS_trans_sf"/>
</dbReference>
<dbReference type="InterPro" id="IPR044772">
    <property type="entry name" value="NO3_transporter"/>
</dbReference>
<dbReference type="AlphaFoldDB" id="A0AA38GAJ3"/>
<gene>
    <name evidence="9" type="ORF">KI387_019618</name>
</gene>
<organism evidence="9 10">
    <name type="scientific">Taxus chinensis</name>
    <name type="common">Chinese yew</name>
    <name type="synonym">Taxus wallichiana var. chinensis</name>
    <dbReference type="NCBI Taxonomy" id="29808"/>
    <lineage>
        <taxon>Eukaryota</taxon>
        <taxon>Viridiplantae</taxon>
        <taxon>Streptophyta</taxon>
        <taxon>Embryophyta</taxon>
        <taxon>Tracheophyta</taxon>
        <taxon>Spermatophyta</taxon>
        <taxon>Pinopsida</taxon>
        <taxon>Pinidae</taxon>
        <taxon>Conifers II</taxon>
        <taxon>Cupressales</taxon>
        <taxon>Taxaceae</taxon>
        <taxon>Taxus</taxon>
    </lineage>
</organism>
<feature type="non-terminal residue" evidence="9">
    <location>
        <position position="1"/>
    </location>
</feature>
<sequence>VFWYGVSNYRTWIFALLYGYSMGVELTTDNVIAEYFFDKFNLTLHTAGIIAASFGLANIVARPLGGYLSDMSSRMFGMRGRLWVLWILQTTGGVFCIWLGKAGSLPLSIVAMVAFSVCAQAACGATFGIIPFVSRRSLGVISGMAGAGGNFGSGLTQLLFFTSSAYSHETGIMLMGVMIVACTLPVSLVHFPQWGSMFLPASKADSATEEEYYGSEWSEEEKQKGLHQGSLRFANNSRSERGGHDKTSNTIASAPSPPSASPSNTHA</sequence>
<feature type="transmembrane region" description="Helical" evidence="8">
    <location>
        <begin position="82"/>
        <end position="100"/>
    </location>
</feature>
<evidence type="ECO:0000256" key="1">
    <source>
        <dbReference type="ARBA" id="ARBA00004141"/>
    </source>
</evidence>
<feature type="compositionally biased region" description="Basic and acidic residues" evidence="7">
    <location>
        <begin position="238"/>
        <end position="247"/>
    </location>
</feature>
<keyword evidence="3 8" id="KW-0812">Transmembrane</keyword>
<evidence type="ECO:0000313" key="10">
    <source>
        <dbReference type="Proteomes" id="UP000824469"/>
    </source>
</evidence>
<keyword evidence="5" id="KW-0534">Nitrate assimilation</keyword>
<dbReference type="Gene3D" id="1.20.1250.20">
    <property type="entry name" value="MFS general substrate transporter like domains"/>
    <property type="match status" value="1"/>
</dbReference>
<comment type="subcellular location">
    <subcellularLocation>
        <location evidence="1">Membrane</location>
        <topology evidence="1">Multi-pass membrane protein</topology>
    </subcellularLocation>
</comment>
<evidence type="ECO:0000256" key="5">
    <source>
        <dbReference type="ARBA" id="ARBA00023063"/>
    </source>
</evidence>
<dbReference type="FunFam" id="1.20.1250.20:FF:000053">
    <property type="entry name" value="Nitrate transporter 2.1"/>
    <property type="match status" value="1"/>
</dbReference>
<evidence type="ECO:0000256" key="6">
    <source>
        <dbReference type="ARBA" id="ARBA00023136"/>
    </source>
</evidence>
<feature type="region of interest" description="Disordered" evidence="7">
    <location>
        <begin position="212"/>
        <end position="267"/>
    </location>
</feature>
<feature type="transmembrane region" description="Helical" evidence="8">
    <location>
        <begin position="106"/>
        <end position="133"/>
    </location>
</feature>
<feature type="transmembrane region" description="Helical" evidence="8">
    <location>
        <begin position="140"/>
        <end position="160"/>
    </location>
</feature>
<accession>A0AA38GAJ3</accession>
<dbReference type="GO" id="GO:0015112">
    <property type="term" value="F:nitrate transmembrane transporter activity"/>
    <property type="evidence" value="ECO:0007669"/>
    <property type="project" value="InterPro"/>
</dbReference>
<proteinExistence type="inferred from homology"/>
<dbReference type="OMA" id="IYYEAEW"/>
<dbReference type="SUPFAM" id="SSF103473">
    <property type="entry name" value="MFS general substrate transporter"/>
    <property type="match status" value="1"/>
</dbReference>
<protein>
    <recommendedName>
        <fullName evidence="11">High affinity nitrate transporter</fullName>
    </recommendedName>
</protein>
<keyword evidence="4 8" id="KW-1133">Transmembrane helix</keyword>
<comment type="caution">
    <text evidence="9">The sequence shown here is derived from an EMBL/GenBank/DDBJ whole genome shotgun (WGS) entry which is preliminary data.</text>
</comment>
<evidence type="ECO:0008006" key="11">
    <source>
        <dbReference type="Google" id="ProtNLM"/>
    </source>
</evidence>
<evidence type="ECO:0000256" key="3">
    <source>
        <dbReference type="ARBA" id="ARBA00022692"/>
    </source>
</evidence>
<evidence type="ECO:0000256" key="8">
    <source>
        <dbReference type="SAM" id="Phobius"/>
    </source>
</evidence>
<comment type="similarity">
    <text evidence="2">Belongs to the major facilitator superfamily. Nitrate/nitrite porter (TC 2.A.1.8) family.</text>
</comment>
<feature type="transmembrane region" description="Helical" evidence="8">
    <location>
        <begin position="172"/>
        <end position="191"/>
    </location>
</feature>
<name>A0AA38GAJ3_TAXCH</name>